<evidence type="ECO:0000313" key="1">
    <source>
        <dbReference type="EMBL" id="SOU92606.1"/>
    </source>
</evidence>
<sequence length="139" mass="16042">MNYNYYRTFIRVSADCPVKRSVIPVLKGERPSIAVLEYGLLSSAPYVYTQEELLFLVHVRREGISQSVLESNREALWTDYFSRSRACLRASPLSKRYGWGFHFDDDGKVALVPVESEEYQRLESDGSLTQLPAMRNRRA</sequence>
<dbReference type="InterPro" id="IPR046155">
    <property type="entry name" value="DUF6157"/>
</dbReference>
<dbReference type="RefSeq" id="WP_099590661.1">
    <property type="nucleotide sequence ID" value="NZ_OBMB01000001.1"/>
</dbReference>
<dbReference type="Pfam" id="PF19654">
    <property type="entry name" value="DUF6157"/>
    <property type="match status" value="1"/>
</dbReference>
<proteinExistence type="predicted"/>
<dbReference type="AlphaFoldDB" id="A0A2I2MH95"/>
<name>A0A2I2MH95_9BACT</name>
<reference evidence="1" key="1">
    <citation type="submission" date="2017-12" db="EMBL/GenBank/DDBJ databases">
        <authorList>
            <consortium name="SysMetEx"/>
        </authorList>
    </citation>
    <scope>NUCLEOTIDE SEQUENCE</scope>
    <source>
        <strain evidence="1">Pb_238</strain>
    </source>
</reference>
<protein>
    <submittedName>
        <fullName evidence="1">Uncharacterized protein</fullName>
    </submittedName>
</protein>
<dbReference type="EMBL" id="LT966316">
    <property type="protein sequence ID" value="SOU92606.1"/>
    <property type="molecule type" value="Genomic_DNA"/>
</dbReference>
<dbReference type="OrthoDB" id="2361182at2"/>
<gene>
    <name evidence="1" type="ORF">LFTS_01233</name>
</gene>
<organism evidence="1">
    <name type="scientific">Leptospirillum ferriphilum</name>
    <dbReference type="NCBI Taxonomy" id="178606"/>
    <lineage>
        <taxon>Bacteria</taxon>
        <taxon>Pseudomonadati</taxon>
        <taxon>Nitrospirota</taxon>
        <taxon>Nitrospiria</taxon>
        <taxon>Nitrospirales</taxon>
        <taxon>Nitrospiraceae</taxon>
        <taxon>Leptospirillum</taxon>
    </lineage>
</organism>
<accession>A0A2I2MH95</accession>